<evidence type="ECO:0000256" key="1">
    <source>
        <dbReference type="ARBA" id="ARBA00004196"/>
    </source>
</evidence>
<evidence type="ECO:0000256" key="3">
    <source>
        <dbReference type="ARBA" id="ARBA00022748"/>
    </source>
</evidence>
<dbReference type="CDD" id="cd03010">
    <property type="entry name" value="TlpA_like_DsbE"/>
    <property type="match status" value="1"/>
</dbReference>
<keyword evidence="9" id="KW-1185">Reference proteome</keyword>
<evidence type="ECO:0000256" key="2">
    <source>
        <dbReference type="ARBA" id="ARBA00007758"/>
    </source>
</evidence>
<comment type="similarity">
    <text evidence="2">Belongs to the thioredoxin family. DsbE subfamily.</text>
</comment>
<dbReference type="InterPro" id="IPR050553">
    <property type="entry name" value="Thioredoxin_ResA/DsbE_sf"/>
</dbReference>
<dbReference type="InterPro" id="IPR013766">
    <property type="entry name" value="Thioredoxin_domain"/>
</dbReference>
<dbReference type="InterPro" id="IPR013740">
    <property type="entry name" value="Redoxin"/>
</dbReference>
<feature type="domain" description="Thioredoxin" evidence="7">
    <location>
        <begin position="49"/>
        <end position="198"/>
    </location>
</feature>
<evidence type="ECO:0000313" key="9">
    <source>
        <dbReference type="Proteomes" id="UP000241247"/>
    </source>
</evidence>
<comment type="subcellular location">
    <subcellularLocation>
        <location evidence="1">Cell envelope</location>
    </subcellularLocation>
</comment>
<dbReference type="OrthoDB" id="9799347at2"/>
<dbReference type="GO" id="GO:0015036">
    <property type="term" value="F:disulfide oxidoreductase activity"/>
    <property type="evidence" value="ECO:0007669"/>
    <property type="project" value="InterPro"/>
</dbReference>
<keyword evidence="3" id="KW-0201">Cytochrome c-type biogenesis</keyword>
<evidence type="ECO:0000313" key="8">
    <source>
        <dbReference type="EMBL" id="PTM96298.1"/>
    </source>
</evidence>
<dbReference type="InterPro" id="IPR017937">
    <property type="entry name" value="Thioredoxin_CS"/>
</dbReference>
<keyword evidence="6" id="KW-0812">Transmembrane</keyword>
<protein>
    <submittedName>
        <fullName evidence="8">Cytochrome c biogenesis protein CcmG/thiol:disulfide interchange protein DsbE</fullName>
    </submittedName>
</protein>
<dbReference type="PROSITE" id="PS00194">
    <property type="entry name" value="THIOREDOXIN_1"/>
    <property type="match status" value="1"/>
</dbReference>
<dbReference type="GO" id="GO:0017004">
    <property type="term" value="P:cytochrome complex assembly"/>
    <property type="evidence" value="ECO:0007669"/>
    <property type="project" value="UniProtKB-KW"/>
</dbReference>
<dbReference type="PROSITE" id="PS51352">
    <property type="entry name" value="THIOREDOXIN_2"/>
    <property type="match status" value="1"/>
</dbReference>
<dbReference type="Pfam" id="PF08534">
    <property type="entry name" value="Redoxin"/>
    <property type="match status" value="1"/>
</dbReference>
<keyword evidence="4" id="KW-1015">Disulfide bond</keyword>
<keyword evidence="5" id="KW-0676">Redox-active center</keyword>
<comment type="caution">
    <text evidence="8">The sequence shown here is derived from an EMBL/GenBank/DDBJ whole genome shotgun (WGS) entry which is preliminary data.</text>
</comment>
<feature type="transmembrane region" description="Helical" evidence="6">
    <location>
        <begin position="16"/>
        <end position="35"/>
    </location>
</feature>
<accession>A0A2T5BBE6</accession>
<reference evidence="8 9" key="1">
    <citation type="submission" date="2018-04" db="EMBL/GenBank/DDBJ databases">
        <title>Genomic Encyclopedia of Type Strains, Phase IV (KMG-IV): sequencing the most valuable type-strain genomes for metagenomic binning, comparative biology and taxonomic classification.</title>
        <authorList>
            <person name="Goeker M."/>
        </authorList>
    </citation>
    <scope>NUCLEOTIDE SEQUENCE [LARGE SCALE GENOMIC DNA]</scope>
    <source>
        <strain evidence="8 9">DSM 7138</strain>
    </source>
</reference>
<dbReference type="InterPro" id="IPR004799">
    <property type="entry name" value="Periplasmic_diS_OxRdtase_DsbE"/>
</dbReference>
<evidence type="ECO:0000256" key="5">
    <source>
        <dbReference type="ARBA" id="ARBA00023284"/>
    </source>
</evidence>
<dbReference type="NCBIfam" id="TIGR00385">
    <property type="entry name" value="dsbE"/>
    <property type="match status" value="1"/>
</dbReference>
<evidence type="ECO:0000259" key="7">
    <source>
        <dbReference type="PROSITE" id="PS51352"/>
    </source>
</evidence>
<keyword evidence="6" id="KW-0472">Membrane</keyword>
<evidence type="ECO:0000256" key="4">
    <source>
        <dbReference type="ARBA" id="ARBA00023157"/>
    </source>
</evidence>
<dbReference type="RefSeq" id="WP_108002364.1">
    <property type="nucleotide sequence ID" value="NZ_JBHEEX010000002.1"/>
</dbReference>
<keyword evidence="6" id="KW-1133">Transmembrane helix</keyword>
<gene>
    <name evidence="8" type="ORF">C7449_103312</name>
</gene>
<dbReference type="Proteomes" id="UP000241247">
    <property type="component" value="Unassembled WGS sequence"/>
</dbReference>
<sequence length="204" mass="21741">MTPSADEKPAGSRTRLLLALLPLAIFAVLAAIFFLQLRSGRDVSEIPSALIGTKAPFRDLAPLEGAMRNGVPVPALTAQTAATGKLTLVNFWASWCVPCRQEHPVILALSQDPRLTVVGVNYKDGNENALRFLGELGNPYTAIGLDPNGKMAIDWGVYGIPESYLVGPDGTILYKKVGPFDENTVRTGLMPAIEKALAALARSG</sequence>
<dbReference type="AlphaFoldDB" id="A0A2T5BBE6"/>
<organism evidence="8 9">
    <name type="scientific">Mycoplana dimorpha</name>
    <dbReference type="NCBI Taxonomy" id="28320"/>
    <lineage>
        <taxon>Bacteria</taxon>
        <taxon>Pseudomonadati</taxon>
        <taxon>Pseudomonadota</taxon>
        <taxon>Alphaproteobacteria</taxon>
        <taxon>Hyphomicrobiales</taxon>
        <taxon>Rhizobiaceae</taxon>
        <taxon>Mycoplana</taxon>
    </lineage>
</organism>
<name>A0A2T5BBE6_MYCDI</name>
<dbReference type="EMBL" id="PZZZ01000003">
    <property type="protein sequence ID" value="PTM96298.1"/>
    <property type="molecule type" value="Genomic_DNA"/>
</dbReference>
<dbReference type="PANTHER" id="PTHR42852:SF6">
    <property type="entry name" value="THIOL:DISULFIDE INTERCHANGE PROTEIN DSBE"/>
    <property type="match status" value="1"/>
</dbReference>
<dbReference type="PANTHER" id="PTHR42852">
    <property type="entry name" value="THIOL:DISULFIDE INTERCHANGE PROTEIN DSBE"/>
    <property type="match status" value="1"/>
</dbReference>
<dbReference type="SUPFAM" id="SSF52833">
    <property type="entry name" value="Thioredoxin-like"/>
    <property type="match status" value="1"/>
</dbReference>
<dbReference type="Gene3D" id="3.40.30.10">
    <property type="entry name" value="Glutaredoxin"/>
    <property type="match status" value="1"/>
</dbReference>
<evidence type="ECO:0000256" key="6">
    <source>
        <dbReference type="SAM" id="Phobius"/>
    </source>
</evidence>
<proteinExistence type="inferred from homology"/>
<dbReference type="InterPro" id="IPR036249">
    <property type="entry name" value="Thioredoxin-like_sf"/>
</dbReference>
<dbReference type="GO" id="GO:0030288">
    <property type="term" value="C:outer membrane-bounded periplasmic space"/>
    <property type="evidence" value="ECO:0007669"/>
    <property type="project" value="InterPro"/>
</dbReference>